<keyword evidence="8" id="KW-0732">Signal</keyword>
<evidence type="ECO:0000256" key="12">
    <source>
        <dbReference type="ARBA" id="ARBA00022989"/>
    </source>
</evidence>
<evidence type="ECO:0000256" key="10">
    <source>
        <dbReference type="ARBA" id="ARBA00022786"/>
    </source>
</evidence>
<keyword evidence="20" id="KW-1185">Reference proteome</keyword>
<evidence type="ECO:0000256" key="2">
    <source>
        <dbReference type="ARBA" id="ARBA00004167"/>
    </source>
</evidence>
<keyword evidence="10" id="KW-0833">Ubl conjugation pathway</keyword>
<evidence type="ECO:0000256" key="4">
    <source>
        <dbReference type="ARBA" id="ARBA00012483"/>
    </source>
</evidence>
<dbReference type="PANTHER" id="PTHR46539">
    <property type="entry name" value="E3 UBIQUITIN-PROTEIN LIGASE ATL42"/>
    <property type="match status" value="1"/>
</dbReference>
<name>A0A7I8KNT9_SPIIN</name>
<evidence type="ECO:0000256" key="1">
    <source>
        <dbReference type="ARBA" id="ARBA00000900"/>
    </source>
</evidence>
<gene>
    <name evidence="19" type="ORF">SI8410_06009389</name>
</gene>
<comment type="subcellular location">
    <subcellularLocation>
        <location evidence="2">Membrane</location>
        <topology evidence="2">Single-pass membrane protein</topology>
    </subcellularLocation>
</comment>
<comment type="pathway">
    <text evidence="3">Protein modification; protein ubiquitination.</text>
</comment>
<proteinExistence type="inferred from homology"/>
<dbReference type="SUPFAM" id="SSF57850">
    <property type="entry name" value="RING/U-box"/>
    <property type="match status" value="1"/>
</dbReference>
<dbReference type="SMART" id="SM00184">
    <property type="entry name" value="RING"/>
    <property type="match status" value="1"/>
</dbReference>
<dbReference type="AlphaFoldDB" id="A0A7I8KNT9"/>
<dbReference type="InterPro" id="IPR001841">
    <property type="entry name" value="Znf_RING"/>
</dbReference>
<feature type="region of interest" description="Disordered" evidence="16">
    <location>
        <begin position="1"/>
        <end position="25"/>
    </location>
</feature>
<keyword evidence="9 15" id="KW-0863">Zinc-finger</keyword>
<dbReference type="Gene3D" id="3.30.40.10">
    <property type="entry name" value="Zinc/RING finger domain, C3HC4 (zinc finger)"/>
    <property type="match status" value="1"/>
</dbReference>
<evidence type="ECO:0000256" key="14">
    <source>
        <dbReference type="ARBA" id="ARBA00024209"/>
    </source>
</evidence>
<dbReference type="Proteomes" id="UP000663760">
    <property type="component" value="Chromosome 6"/>
</dbReference>
<dbReference type="FunFam" id="3.30.40.10:FF:000285">
    <property type="entry name" value="RING-H2 finger protein ATL43"/>
    <property type="match status" value="1"/>
</dbReference>
<keyword evidence="6 17" id="KW-0812">Transmembrane</keyword>
<evidence type="ECO:0000256" key="9">
    <source>
        <dbReference type="ARBA" id="ARBA00022771"/>
    </source>
</evidence>
<keyword evidence="12 17" id="KW-1133">Transmembrane helix</keyword>
<dbReference type="CDD" id="cd16461">
    <property type="entry name" value="RING-H2_EL5-like"/>
    <property type="match status" value="1"/>
</dbReference>
<dbReference type="GO" id="GO:0016020">
    <property type="term" value="C:membrane"/>
    <property type="evidence" value="ECO:0007669"/>
    <property type="project" value="UniProtKB-SubCell"/>
</dbReference>
<accession>A0A7I8KNT9</accession>
<dbReference type="OrthoDB" id="785274at2759"/>
<evidence type="ECO:0000259" key="18">
    <source>
        <dbReference type="PROSITE" id="PS50089"/>
    </source>
</evidence>
<evidence type="ECO:0000313" key="19">
    <source>
        <dbReference type="EMBL" id="CAA7398724.1"/>
    </source>
</evidence>
<keyword evidence="7" id="KW-0479">Metal-binding</keyword>
<evidence type="ECO:0000256" key="8">
    <source>
        <dbReference type="ARBA" id="ARBA00022729"/>
    </source>
</evidence>
<evidence type="ECO:0000256" key="13">
    <source>
        <dbReference type="ARBA" id="ARBA00023136"/>
    </source>
</evidence>
<comment type="catalytic activity">
    <reaction evidence="1">
        <text>S-ubiquitinyl-[E2 ubiquitin-conjugating enzyme]-L-cysteine + [acceptor protein]-L-lysine = [E2 ubiquitin-conjugating enzyme]-L-cysteine + N(6)-ubiquitinyl-[acceptor protein]-L-lysine.</text>
        <dbReference type="EC" id="2.3.2.27"/>
    </reaction>
</comment>
<feature type="domain" description="RING-type" evidence="18">
    <location>
        <begin position="112"/>
        <end position="154"/>
    </location>
</feature>
<dbReference type="Pfam" id="PF13639">
    <property type="entry name" value="zf-RING_2"/>
    <property type="match status" value="1"/>
</dbReference>
<dbReference type="InterPro" id="IPR013083">
    <property type="entry name" value="Znf_RING/FYVE/PHD"/>
</dbReference>
<sequence>MGDRLQHVGGATASPASAPPPVPLPPAGSPIRPALALAIGIITTILSVVCLALLYARHCRRSTGGGRPYGGGAATVGGRRRNSGVGRAVVESLPLFRFGSLRGPKKEEGLDCAVCLCRFEESELLRLLPKCKHAFHVDCIDTWLDAHGSCPLCRFRVDPEDVLLPFRRHELASGGGTAAAAAVGSLFRAPGRHSSAGEKRSGATAAPPAGRKDGLLLGHQIVVASDGDPEDGSGGEISHRQRRWSDVRPQELLFLRREMILTGGGWPCRGEANAPG</sequence>
<comment type="similarity">
    <text evidence="14">Belongs to the RING-type zinc finger family. ATL subfamily.</text>
</comment>
<feature type="region of interest" description="Disordered" evidence="16">
    <location>
        <begin position="191"/>
        <end position="212"/>
    </location>
</feature>
<organism evidence="19 20">
    <name type="scientific">Spirodela intermedia</name>
    <name type="common">Intermediate duckweed</name>
    <dbReference type="NCBI Taxonomy" id="51605"/>
    <lineage>
        <taxon>Eukaryota</taxon>
        <taxon>Viridiplantae</taxon>
        <taxon>Streptophyta</taxon>
        <taxon>Embryophyta</taxon>
        <taxon>Tracheophyta</taxon>
        <taxon>Spermatophyta</taxon>
        <taxon>Magnoliopsida</taxon>
        <taxon>Liliopsida</taxon>
        <taxon>Araceae</taxon>
        <taxon>Lemnoideae</taxon>
        <taxon>Spirodela</taxon>
    </lineage>
</organism>
<dbReference type="PROSITE" id="PS50089">
    <property type="entry name" value="ZF_RING_2"/>
    <property type="match status" value="1"/>
</dbReference>
<evidence type="ECO:0000256" key="3">
    <source>
        <dbReference type="ARBA" id="ARBA00004906"/>
    </source>
</evidence>
<keyword evidence="11" id="KW-0862">Zinc</keyword>
<evidence type="ECO:0000313" key="20">
    <source>
        <dbReference type="Proteomes" id="UP000663760"/>
    </source>
</evidence>
<evidence type="ECO:0000256" key="16">
    <source>
        <dbReference type="SAM" id="MobiDB-lite"/>
    </source>
</evidence>
<evidence type="ECO:0000256" key="11">
    <source>
        <dbReference type="ARBA" id="ARBA00022833"/>
    </source>
</evidence>
<dbReference type="GO" id="GO:0008270">
    <property type="term" value="F:zinc ion binding"/>
    <property type="evidence" value="ECO:0007669"/>
    <property type="project" value="UniProtKB-KW"/>
</dbReference>
<evidence type="ECO:0000256" key="7">
    <source>
        <dbReference type="ARBA" id="ARBA00022723"/>
    </source>
</evidence>
<feature type="transmembrane region" description="Helical" evidence="17">
    <location>
        <begin position="34"/>
        <end position="56"/>
    </location>
</feature>
<keyword evidence="5" id="KW-0808">Transferase</keyword>
<evidence type="ECO:0000256" key="6">
    <source>
        <dbReference type="ARBA" id="ARBA00022692"/>
    </source>
</evidence>
<protein>
    <recommendedName>
        <fullName evidence="4">RING-type E3 ubiquitin transferase</fullName>
        <ecNumber evidence="4">2.3.2.27</ecNumber>
    </recommendedName>
</protein>
<evidence type="ECO:0000256" key="17">
    <source>
        <dbReference type="SAM" id="Phobius"/>
    </source>
</evidence>
<keyword evidence="13 17" id="KW-0472">Membrane</keyword>
<reference evidence="19" key="1">
    <citation type="submission" date="2020-02" db="EMBL/GenBank/DDBJ databases">
        <authorList>
            <person name="Scholz U."/>
            <person name="Mascher M."/>
            <person name="Fiebig A."/>
        </authorList>
    </citation>
    <scope>NUCLEOTIDE SEQUENCE</scope>
</reference>
<dbReference type="EMBL" id="LR746269">
    <property type="protein sequence ID" value="CAA7398724.1"/>
    <property type="molecule type" value="Genomic_DNA"/>
</dbReference>
<dbReference type="GO" id="GO:0061630">
    <property type="term" value="F:ubiquitin protein ligase activity"/>
    <property type="evidence" value="ECO:0007669"/>
    <property type="project" value="UniProtKB-EC"/>
</dbReference>
<evidence type="ECO:0000256" key="5">
    <source>
        <dbReference type="ARBA" id="ARBA00022679"/>
    </source>
</evidence>
<dbReference type="PANTHER" id="PTHR46539:SF2">
    <property type="entry name" value="RING-H2 FINGER PROTEIN ATL43"/>
    <property type="match status" value="1"/>
</dbReference>
<evidence type="ECO:0000256" key="15">
    <source>
        <dbReference type="PROSITE-ProRule" id="PRU00175"/>
    </source>
</evidence>
<dbReference type="EC" id="2.3.2.27" evidence="4"/>